<organism evidence="2 3">
    <name type="scientific">Paenarthrobacter aromaticivorans</name>
    <dbReference type="NCBI Taxonomy" id="2849150"/>
    <lineage>
        <taxon>Bacteria</taxon>
        <taxon>Bacillati</taxon>
        <taxon>Actinomycetota</taxon>
        <taxon>Actinomycetes</taxon>
        <taxon>Micrococcales</taxon>
        <taxon>Micrococcaceae</taxon>
        <taxon>Paenarthrobacter</taxon>
    </lineage>
</organism>
<proteinExistence type="predicted"/>
<evidence type="ECO:0000256" key="1">
    <source>
        <dbReference type="SAM" id="Phobius"/>
    </source>
</evidence>
<comment type="caution">
    <text evidence="2">The sequence shown here is derived from an EMBL/GenBank/DDBJ whole genome shotgun (WGS) entry which is preliminary data.</text>
</comment>
<dbReference type="Proteomes" id="UP000824166">
    <property type="component" value="Unassembled WGS sequence"/>
</dbReference>
<protein>
    <submittedName>
        <fullName evidence="2">Uncharacterized protein</fullName>
    </submittedName>
</protein>
<keyword evidence="1" id="KW-0812">Transmembrane</keyword>
<accession>A0ABS6IBT5</accession>
<keyword evidence="1" id="KW-1133">Transmembrane helix</keyword>
<evidence type="ECO:0000313" key="2">
    <source>
        <dbReference type="EMBL" id="MBU8869190.1"/>
    </source>
</evidence>
<feature type="transmembrane region" description="Helical" evidence="1">
    <location>
        <begin position="24"/>
        <end position="47"/>
    </location>
</feature>
<sequence length="121" mass="12820">MTKPPIPENPFTGFLNGVDGALDLSLPAMILMNGVIVFTYLVLAVLIRRKPLGTVWNPAGVDLAFATAIAVPLAGLIVLGSKGLFGGLIVGGIAFVIGIFFWGRSYGRRTRDPRPGNAEVR</sequence>
<dbReference type="EMBL" id="JAHOPC010000029">
    <property type="protein sequence ID" value="MBU8869190.1"/>
    <property type="molecule type" value="Genomic_DNA"/>
</dbReference>
<name>A0ABS6IBT5_9MICC</name>
<gene>
    <name evidence="2" type="ORF">KSW38_23105</name>
</gene>
<feature type="transmembrane region" description="Helical" evidence="1">
    <location>
        <begin position="84"/>
        <end position="103"/>
    </location>
</feature>
<dbReference type="RefSeq" id="WP_216927691.1">
    <property type="nucleotide sequence ID" value="NZ_JAHOPC010000029.1"/>
</dbReference>
<feature type="transmembrane region" description="Helical" evidence="1">
    <location>
        <begin position="59"/>
        <end position="78"/>
    </location>
</feature>
<keyword evidence="3" id="KW-1185">Reference proteome</keyword>
<reference evidence="2 3" key="1">
    <citation type="submission" date="2021-06" db="EMBL/GenBank/DDBJ databases">
        <authorList>
            <person name="Jeong J.W."/>
        </authorList>
    </citation>
    <scope>NUCLEOTIDE SEQUENCE [LARGE SCALE GENOMIC DNA]</scope>
    <source>
        <strain evidence="2 3">MMS21-TAE1-1</strain>
    </source>
</reference>
<keyword evidence="1" id="KW-0472">Membrane</keyword>
<evidence type="ECO:0000313" key="3">
    <source>
        <dbReference type="Proteomes" id="UP000824166"/>
    </source>
</evidence>